<evidence type="ECO:0000313" key="16">
    <source>
        <dbReference type="Proteomes" id="UP000070133"/>
    </source>
</evidence>
<dbReference type="PRINTS" id="PR00411">
    <property type="entry name" value="PNDRDTASEI"/>
</dbReference>
<keyword evidence="10" id="KW-0547">Nucleotide-binding</keyword>
<dbReference type="Gene3D" id="3.30.390.30">
    <property type="match status" value="1"/>
</dbReference>
<keyword evidence="4 10" id="KW-0274">FAD</keyword>
<dbReference type="OrthoDB" id="361797at2759"/>
<dbReference type="GO" id="GO:0004148">
    <property type="term" value="F:dihydrolipoyl dehydrogenase (NADH) activity"/>
    <property type="evidence" value="ECO:0007669"/>
    <property type="project" value="UniProtKB-EC"/>
</dbReference>
<dbReference type="NCBIfam" id="TIGR01350">
    <property type="entry name" value="lipoamide_DH"/>
    <property type="match status" value="1"/>
</dbReference>
<evidence type="ECO:0000256" key="7">
    <source>
        <dbReference type="ARBA" id="ARBA00023157"/>
    </source>
</evidence>
<keyword evidence="6 10" id="KW-0520">NAD</keyword>
<feature type="disulfide bond" description="Redox-active" evidence="11">
    <location>
        <begin position="89"/>
        <end position="94"/>
    </location>
</feature>
<dbReference type="FunFam" id="3.50.50.60:FF:000025">
    <property type="entry name" value="Dihydrolipoyl dehydrogenase"/>
    <property type="match status" value="1"/>
</dbReference>
<feature type="binding site" evidence="10">
    <location>
        <position position="162"/>
    </location>
    <ligand>
        <name>FAD</name>
        <dbReference type="ChEBI" id="CHEBI:57692"/>
    </ligand>
</feature>
<dbReference type="PANTHER" id="PTHR22912:SF151">
    <property type="entry name" value="DIHYDROLIPOYL DEHYDROGENASE, MITOCHONDRIAL"/>
    <property type="match status" value="1"/>
</dbReference>
<dbReference type="Proteomes" id="UP000070133">
    <property type="component" value="Unassembled WGS sequence"/>
</dbReference>
<dbReference type="GO" id="GO:0050660">
    <property type="term" value="F:flavin adenine dinucleotide binding"/>
    <property type="evidence" value="ECO:0007669"/>
    <property type="project" value="InterPro"/>
</dbReference>
<proteinExistence type="inferred from homology"/>
<feature type="domain" description="Pyridine nucleotide-disulphide oxidoreductase dimerisation" evidence="13">
    <location>
        <begin position="396"/>
        <end position="505"/>
    </location>
</feature>
<comment type="cofactor">
    <cofactor evidence="10 12">
        <name>FAD</name>
        <dbReference type="ChEBI" id="CHEBI:57692"/>
    </cofactor>
    <text evidence="10 12">Binds 1 FAD per subunit.</text>
</comment>
<feature type="binding site" evidence="10">
    <location>
        <begin position="368"/>
        <end position="371"/>
    </location>
    <ligand>
        <name>FAD</name>
        <dbReference type="ChEBI" id="CHEBI:57692"/>
    </ligand>
</feature>
<feature type="binding site" evidence="10">
    <location>
        <position position="362"/>
    </location>
    <ligand>
        <name>FAD</name>
        <dbReference type="ChEBI" id="CHEBI:57692"/>
    </ligand>
</feature>
<dbReference type="InterPro" id="IPR050151">
    <property type="entry name" value="Class-I_Pyr_Nuc-Dis_Oxidored"/>
</dbReference>
<keyword evidence="5 12" id="KW-0560">Oxidoreductase</keyword>
<comment type="catalytic activity">
    <reaction evidence="12">
        <text>N(6)-[(R)-dihydrolipoyl]-L-lysyl-[protein] + NAD(+) = N(6)-[(R)-lipoyl]-L-lysyl-[protein] + NADH + H(+)</text>
        <dbReference type="Rhea" id="RHEA:15045"/>
        <dbReference type="Rhea" id="RHEA-COMP:10474"/>
        <dbReference type="Rhea" id="RHEA-COMP:10475"/>
        <dbReference type="ChEBI" id="CHEBI:15378"/>
        <dbReference type="ChEBI" id="CHEBI:57540"/>
        <dbReference type="ChEBI" id="CHEBI:57945"/>
        <dbReference type="ChEBI" id="CHEBI:83099"/>
        <dbReference type="ChEBI" id="CHEBI:83100"/>
        <dbReference type="EC" id="1.8.1.4"/>
    </reaction>
</comment>
<comment type="similarity">
    <text evidence="1 12">Belongs to the class-I pyridine nucleotide-disulfide oxidoreductase family.</text>
</comment>
<evidence type="ECO:0000256" key="2">
    <source>
        <dbReference type="ARBA" id="ARBA00012608"/>
    </source>
</evidence>
<feature type="binding site" evidence="10">
    <location>
        <begin position="228"/>
        <end position="235"/>
    </location>
    <ligand>
        <name>NAD(+)</name>
        <dbReference type="ChEBI" id="CHEBI:57540"/>
    </ligand>
</feature>
<keyword evidence="3 12" id="KW-0285">Flavoprotein</keyword>
<dbReference type="EC" id="1.8.1.4" evidence="2 12"/>
<protein>
    <recommendedName>
        <fullName evidence="2 12">Dihydrolipoyl dehydrogenase</fullName>
        <ecNumber evidence="2 12">1.8.1.4</ecNumber>
    </recommendedName>
</protein>
<gene>
    <name evidence="15" type="ORF">AC578_4935</name>
</gene>
<dbReference type="PRINTS" id="PR00368">
    <property type="entry name" value="FADPNR"/>
</dbReference>
<keyword evidence="7" id="KW-1015">Disulfide bond</keyword>
<name>A0A139HNP5_9PEZI</name>
<dbReference type="InterPro" id="IPR001100">
    <property type="entry name" value="Pyr_nuc-diS_OxRdtase"/>
</dbReference>
<dbReference type="FunFam" id="3.30.390.30:FF:000001">
    <property type="entry name" value="Dihydrolipoyl dehydrogenase"/>
    <property type="match status" value="1"/>
</dbReference>
<dbReference type="InterPro" id="IPR012999">
    <property type="entry name" value="Pyr_OxRdtase_I_AS"/>
</dbReference>
<sequence>MFKAVIHRAPMRAALRTATQSSPAFRASPSTSLLQSRILRSRGYATETEEKDLVIIGGGVAGYVAAIKAGQEGLKVTCIEKRGSLGGTCLNVGCIPSKSLLNNSQIYHQILHDTKNRGIEVGEVKLNLQKMMQAKETSVSGLTKGIEYLFKKNNVEYIKGTGAFADEHTVAVNLVDGGETSVRGKNIIIATGSESTPFPGLAIDEKRVITSTGALALTEVPKKMTVIGGGIIGLEMASVWSRLGSEVTVVEFLGQIGGPGMDADVSKSIQKILGKQGLKFMLNTKVTQGDASGSQIKLDVEAAKGGKAQTLESDVVLVAIGRRAYTQGLNLEAIGIETDNRGRLVIDSEYRTKIPHIRVIGDCTFGPMLAHKAEEEAVAAIEFITKNYGHVNYNAIPSVMYTHPEVAWVGQNEAELKEAGVKYKVGTFPFSANSRAKTNLDTDGMVKFLADQETDRILGIHIIGANAGEMIAEGTLALEYGASTEDVGRTCHAHPTLAEAFKEAAMATYGKAVHY</sequence>
<evidence type="ECO:0000256" key="11">
    <source>
        <dbReference type="PIRSR" id="PIRSR000350-4"/>
    </source>
</evidence>
<evidence type="ECO:0000259" key="14">
    <source>
        <dbReference type="Pfam" id="PF07992"/>
    </source>
</evidence>
<dbReference type="PANTHER" id="PTHR22912">
    <property type="entry name" value="DISULFIDE OXIDOREDUCTASE"/>
    <property type="match status" value="1"/>
</dbReference>
<evidence type="ECO:0000256" key="9">
    <source>
        <dbReference type="PIRSR" id="PIRSR000350-2"/>
    </source>
</evidence>
<keyword evidence="8 12" id="KW-0676">Redox-active center</keyword>
<dbReference type="InterPro" id="IPR006258">
    <property type="entry name" value="Lipoamide_DH"/>
</dbReference>
<organism evidence="15 16">
    <name type="scientific">Pseudocercospora eumusae</name>
    <dbReference type="NCBI Taxonomy" id="321146"/>
    <lineage>
        <taxon>Eukaryota</taxon>
        <taxon>Fungi</taxon>
        <taxon>Dikarya</taxon>
        <taxon>Ascomycota</taxon>
        <taxon>Pezizomycotina</taxon>
        <taxon>Dothideomycetes</taxon>
        <taxon>Dothideomycetidae</taxon>
        <taxon>Mycosphaerellales</taxon>
        <taxon>Mycosphaerellaceae</taxon>
        <taxon>Pseudocercospora</taxon>
    </lineage>
</organism>
<feature type="binding site" evidence="10">
    <location>
        <position position="251"/>
    </location>
    <ligand>
        <name>NAD(+)</name>
        <dbReference type="ChEBI" id="CHEBI:57540"/>
    </ligand>
</feature>
<dbReference type="GO" id="GO:0045252">
    <property type="term" value="C:oxoglutarate dehydrogenase complex"/>
    <property type="evidence" value="ECO:0007669"/>
    <property type="project" value="TreeGrafter"/>
</dbReference>
<evidence type="ECO:0000256" key="3">
    <source>
        <dbReference type="ARBA" id="ARBA00022630"/>
    </source>
</evidence>
<dbReference type="Gene3D" id="3.50.50.60">
    <property type="entry name" value="FAD/NAD(P)-binding domain"/>
    <property type="match status" value="2"/>
</dbReference>
<dbReference type="GO" id="GO:0045254">
    <property type="term" value="C:pyruvate dehydrogenase complex"/>
    <property type="evidence" value="ECO:0007669"/>
    <property type="project" value="UniProtKB-ARBA"/>
</dbReference>
<feature type="active site" description="Proton acceptor" evidence="9">
    <location>
        <position position="494"/>
    </location>
</feature>
<evidence type="ECO:0000256" key="1">
    <source>
        <dbReference type="ARBA" id="ARBA00007532"/>
    </source>
</evidence>
<feature type="binding site" evidence="10">
    <location>
        <position position="321"/>
    </location>
    <ligand>
        <name>NAD(+)</name>
        <dbReference type="ChEBI" id="CHEBI:57540"/>
    </ligand>
</feature>
<dbReference type="GO" id="GO:0006103">
    <property type="term" value="P:2-oxoglutarate metabolic process"/>
    <property type="evidence" value="ECO:0007669"/>
    <property type="project" value="TreeGrafter"/>
</dbReference>
<evidence type="ECO:0000313" key="15">
    <source>
        <dbReference type="EMBL" id="KXT04078.1"/>
    </source>
</evidence>
<dbReference type="GO" id="GO:0005759">
    <property type="term" value="C:mitochondrial matrix"/>
    <property type="evidence" value="ECO:0007669"/>
    <property type="project" value="UniProtKB-ARBA"/>
</dbReference>
<dbReference type="PROSITE" id="PS00076">
    <property type="entry name" value="PYRIDINE_REDOX_1"/>
    <property type="match status" value="1"/>
</dbReference>
<evidence type="ECO:0000256" key="10">
    <source>
        <dbReference type="PIRSR" id="PIRSR000350-3"/>
    </source>
</evidence>
<dbReference type="PIRSF" id="PIRSF000350">
    <property type="entry name" value="Mercury_reductase_MerA"/>
    <property type="match status" value="1"/>
</dbReference>
<evidence type="ECO:0000256" key="6">
    <source>
        <dbReference type="ARBA" id="ARBA00023027"/>
    </source>
</evidence>
<keyword evidence="16" id="KW-1185">Reference proteome</keyword>
<evidence type="ECO:0000256" key="12">
    <source>
        <dbReference type="RuleBase" id="RU003692"/>
    </source>
</evidence>
<feature type="domain" description="FAD/NAD(P)-binding" evidence="14">
    <location>
        <begin position="51"/>
        <end position="377"/>
    </location>
</feature>
<evidence type="ECO:0000256" key="8">
    <source>
        <dbReference type="ARBA" id="ARBA00023284"/>
    </source>
</evidence>
<dbReference type="SUPFAM" id="SSF51905">
    <property type="entry name" value="FAD/NAD(P)-binding domain"/>
    <property type="match status" value="1"/>
</dbReference>
<dbReference type="Pfam" id="PF02852">
    <property type="entry name" value="Pyr_redox_dim"/>
    <property type="match status" value="1"/>
</dbReference>
<dbReference type="InterPro" id="IPR036188">
    <property type="entry name" value="FAD/NAD-bd_sf"/>
</dbReference>
<dbReference type="InterPro" id="IPR004099">
    <property type="entry name" value="Pyr_nucl-diS_OxRdtase_dimer"/>
</dbReference>
<dbReference type="InterPro" id="IPR016156">
    <property type="entry name" value="FAD/NAD-linked_Rdtase_dimer_sf"/>
</dbReference>
<feature type="binding site" evidence="10">
    <location>
        <begin position="191"/>
        <end position="193"/>
    </location>
    <ligand>
        <name>FAD</name>
        <dbReference type="ChEBI" id="CHEBI:57692"/>
    </ligand>
</feature>
<dbReference type="EMBL" id="LFZN01000024">
    <property type="protein sequence ID" value="KXT04078.1"/>
    <property type="molecule type" value="Genomic_DNA"/>
</dbReference>
<reference evidence="15 16" key="1">
    <citation type="submission" date="2015-07" db="EMBL/GenBank/DDBJ databases">
        <title>Comparative genomics of the Sigatoka disease complex on banana suggests a link between parallel evolutionary changes in Pseudocercospora fijiensis and Pseudocercospora eumusae and increased virulence on the banana host.</title>
        <authorList>
            <person name="Chang T.-C."/>
            <person name="Salvucci A."/>
            <person name="Crous P.W."/>
            <person name="Stergiopoulos I."/>
        </authorList>
    </citation>
    <scope>NUCLEOTIDE SEQUENCE [LARGE SCALE GENOMIC DNA]</scope>
    <source>
        <strain evidence="15 16">CBS 114824</strain>
    </source>
</reference>
<evidence type="ECO:0000256" key="4">
    <source>
        <dbReference type="ARBA" id="ARBA00022827"/>
    </source>
</evidence>
<dbReference type="GO" id="GO:0045333">
    <property type="term" value="P:cellular respiration"/>
    <property type="evidence" value="ECO:0007669"/>
    <property type="project" value="UniProtKB-ARBA"/>
</dbReference>
<dbReference type="SUPFAM" id="SSF55424">
    <property type="entry name" value="FAD/NAD-linked reductases, dimerisation (C-terminal) domain"/>
    <property type="match status" value="1"/>
</dbReference>
<evidence type="ECO:0000259" key="13">
    <source>
        <dbReference type="Pfam" id="PF02852"/>
    </source>
</evidence>
<evidence type="ECO:0000256" key="5">
    <source>
        <dbReference type="ARBA" id="ARBA00023002"/>
    </source>
</evidence>
<dbReference type="AlphaFoldDB" id="A0A139HNP5"/>
<feature type="binding site" evidence="10">
    <location>
        <position position="98"/>
    </location>
    <ligand>
        <name>FAD</name>
        <dbReference type="ChEBI" id="CHEBI:57692"/>
    </ligand>
</feature>
<comment type="miscellaneous">
    <text evidence="12">The active site is a redox-active disulfide bond.</text>
</comment>
<dbReference type="InterPro" id="IPR023753">
    <property type="entry name" value="FAD/NAD-binding_dom"/>
</dbReference>
<dbReference type="STRING" id="321146.A0A139HNP5"/>
<dbReference type="Pfam" id="PF07992">
    <property type="entry name" value="Pyr_redox_2"/>
    <property type="match status" value="1"/>
</dbReference>
<comment type="caution">
    <text evidence="15">The sequence shown here is derived from an EMBL/GenBank/DDBJ whole genome shotgun (WGS) entry which is preliminary data.</text>
</comment>
<accession>A0A139HNP5</accession>